<feature type="binding site" evidence="4">
    <location>
        <begin position="122"/>
        <end position="125"/>
    </location>
    <ligand>
        <name>GTP</name>
        <dbReference type="ChEBI" id="CHEBI:37565"/>
    </ligand>
</feature>
<keyword evidence="3 4" id="KW-0342">GTP-binding</keyword>
<feature type="binding site" evidence="4">
    <location>
        <position position="66"/>
    </location>
    <ligand>
        <name>GTP</name>
        <dbReference type="ChEBI" id="CHEBI:37565"/>
    </ligand>
</feature>
<dbReference type="Gene3D" id="3.40.50.300">
    <property type="entry name" value="P-loop containing nucleotide triphosphate hydrolases"/>
    <property type="match status" value="1"/>
</dbReference>
<comment type="similarity">
    <text evidence="1 6">Belongs to the small GTPase superfamily. Arf family.</text>
</comment>
<evidence type="ECO:0000256" key="1">
    <source>
        <dbReference type="ARBA" id="ARBA00010290"/>
    </source>
</evidence>
<keyword evidence="5" id="KW-0460">Magnesium</keyword>
<dbReference type="FunFam" id="3.40.50.300:FF:000412">
    <property type="entry name" value="ADP-ribosylation factor 1"/>
    <property type="match status" value="1"/>
</dbReference>
<dbReference type="SUPFAM" id="SSF52540">
    <property type="entry name" value="P-loop containing nucleoside triphosphate hydrolases"/>
    <property type="match status" value="1"/>
</dbReference>
<dbReference type="NCBIfam" id="TIGR00231">
    <property type="entry name" value="small_GTP"/>
    <property type="match status" value="1"/>
</dbReference>
<dbReference type="GO" id="GO:0005525">
    <property type="term" value="F:GTP binding"/>
    <property type="evidence" value="ECO:0007669"/>
    <property type="project" value="UniProtKB-KW"/>
</dbReference>
<dbReference type="STRING" id="6573.A0A210PDQ3"/>
<dbReference type="InterPro" id="IPR005225">
    <property type="entry name" value="Small_GTP-bd"/>
</dbReference>
<evidence type="ECO:0000313" key="7">
    <source>
        <dbReference type="EMBL" id="OWF34630.1"/>
    </source>
</evidence>
<evidence type="ECO:0000256" key="6">
    <source>
        <dbReference type="RuleBase" id="RU003925"/>
    </source>
</evidence>
<dbReference type="Proteomes" id="UP000242188">
    <property type="component" value="Unassembled WGS sequence"/>
</dbReference>
<dbReference type="InterPro" id="IPR027417">
    <property type="entry name" value="P-loop_NTPase"/>
</dbReference>
<evidence type="ECO:0000313" key="8">
    <source>
        <dbReference type="Proteomes" id="UP000242188"/>
    </source>
</evidence>
<dbReference type="Pfam" id="PF00025">
    <property type="entry name" value="Arf"/>
    <property type="match status" value="1"/>
</dbReference>
<keyword evidence="8" id="KW-1185">Reference proteome</keyword>
<keyword evidence="2 4" id="KW-0547">Nucleotide-binding</keyword>
<dbReference type="GO" id="GO:0046872">
    <property type="term" value="F:metal ion binding"/>
    <property type="evidence" value="ECO:0007669"/>
    <property type="project" value="UniProtKB-KW"/>
</dbReference>
<dbReference type="OrthoDB" id="6172865at2759"/>
<evidence type="ECO:0000256" key="5">
    <source>
        <dbReference type="PIRSR" id="PIRSR606689-2"/>
    </source>
</evidence>
<feature type="binding site" evidence="5">
    <location>
        <position position="44"/>
    </location>
    <ligand>
        <name>Mg(2+)</name>
        <dbReference type="ChEBI" id="CHEBI:18420"/>
    </ligand>
</feature>
<gene>
    <name evidence="7" type="ORF">KP79_PYT24749</name>
</gene>
<feature type="binding site" evidence="4">
    <location>
        <begin position="20"/>
        <end position="27"/>
    </location>
    <ligand>
        <name>GTP</name>
        <dbReference type="ChEBI" id="CHEBI:37565"/>
    </ligand>
</feature>
<dbReference type="PRINTS" id="PR00328">
    <property type="entry name" value="SAR1GTPBP"/>
</dbReference>
<dbReference type="CDD" id="cd00878">
    <property type="entry name" value="Arf_Arl"/>
    <property type="match status" value="1"/>
</dbReference>
<dbReference type="InterPro" id="IPR024156">
    <property type="entry name" value="Small_GTPase_ARF"/>
</dbReference>
<keyword evidence="5" id="KW-0479">Metal-binding</keyword>
<dbReference type="AlphaFoldDB" id="A0A210PDQ3"/>
<dbReference type="GO" id="GO:0003924">
    <property type="term" value="F:GTPase activity"/>
    <property type="evidence" value="ECO:0007669"/>
    <property type="project" value="InterPro"/>
</dbReference>
<comment type="caution">
    <text evidence="7">The sequence shown here is derived from an EMBL/GenBank/DDBJ whole genome shotgun (WGS) entry which is preliminary data.</text>
</comment>
<dbReference type="EMBL" id="NEDP02078835">
    <property type="protein sequence ID" value="OWF34630.1"/>
    <property type="molecule type" value="Genomic_DNA"/>
</dbReference>
<proteinExistence type="inferred from homology"/>
<feature type="binding site" evidence="5">
    <location>
        <position position="27"/>
    </location>
    <ligand>
        <name>Mg(2+)</name>
        <dbReference type="ChEBI" id="CHEBI:18420"/>
    </ligand>
</feature>
<name>A0A210PDQ3_MIZYE</name>
<dbReference type="SMART" id="SM00175">
    <property type="entry name" value="RAB"/>
    <property type="match status" value="1"/>
</dbReference>
<dbReference type="InterPro" id="IPR006689">
    <property type="entry name" value="Small_GTPase_ARF/SAR"/>
</dbReference>
<protein>
    <submittedName>
        <fullName evidence="7">ADP-ribosylation factor 1</fullName>
    </submittedName>
</protein>
<evidence type="ECO:0000256" key="2">
    <source>
        <dbReference type="ARBA" id="ARBA00022741"/>
    </source>
</evidence>
<dbReference type="PROSITE" id="PS51417">
    <property type="entry name" value="ARF"/>
    <property type="match status" value="1"/>
</dbReference>
<dbReference type="GO" id="GO:0030010">
    <property type="term" value="P:establishment of cell polarity"/>
    <property type="evidence" value="ECO:0007669"/>
    <property type="project" value="UniProtKB-ARBA"/>
</dbReference>
<reference evidence="7 8" key="1">
    <citation type="journal article" date="2017" name="Nat. Ecol. Evol.">
        <title>Scallop genome provides insights into evolution of bilaterian karyotype and development.</title>
        <authorList>
            <person name="Wang S."/>
            <person name="Zhang J."/>
            <person name="Jiao W."/>
            <person name="Li J."/>
            <person name="Xun X."/>
            <person name="Sun Y."/>
            <person name="Guo X."/>
            <person name="Huan P."/>
            <person name="Dong B."/>
            <person name="Zhang L."/>
            <person name="Hu X."/>
            <person name="Sun X."/>
            <person name="Wang J."/>
            <person name="Zhao C."/>
            <person name="Wang Y."/>
            <person name="Wang D."/>
            <person name="Huang X."/>
            <person name="Wang R."/>
            <person name="Lv J."/>
            <person name="Li Y."/>
            <person name="Zhang Z."/>
            <person name="Liu B."/>
            <person name="Lu W."/>
            <person name="Hui Y."/>
            <person name="Liang J."/>
            <person name="Zhou Z."/>
            <person name="Hou R."/>
            <person name="Li X."/>
            <person name="Liu Y."/>
            <person name="Li H."/>
            <person name="Ning X."/>
            <person name="Lin Y."/>
            <person name="Zhao L."/>
            <person name="Xing Q."/>
            <person name="Dou J."/>
            <person name="Li Y."/>
            <person name="Mao J."/>
            <person name="Guo H."/>
            <person name="Dou H."/>
            <person name="Li T."/>
            <person name="Mu C."/>
            <person name="Jiang W."/>
            <person name="Fu Q."/>
            <person name="Fu X."/>
            <person name="Miao Y."/>
            <person name="Liu J."/>
            <person name="Yu Q."/>
            <person name="Li R."/>
            <person name="Liao H."/>
            <person name="Li X."/>
            <person name="Kong Y."/>
            <person name="Jiang Z."/>
            <person name="Chourrout D."/>
            <person name="Li R."/>
            <person name="Bao Z."/>
        </authorList>
    </citation>
    <scope>NUCLEOTIDE SEQUENCE [LARGE SCALE GENOMIC DNA]</scope>
    <source>
        <strain evidence="7 8">PY_sf001</strain>
    </source>
</reference>
<organism evidence="7 8">
    <name type="scientific">Mizuhopecten yessoensis</name>
    <name type="common">Japanese scallop</name>
    <name type="synonym">Patinopecten yessoensis</name>
    <dbReference type="NCBI Taxonomy" id="6573"/>
    <lineage>
        <taxon>Eukaryota</taxon>
        <taxon>Metazoa</taxon>
        <taxon>Spiralia</taxon>
        <taxon>Lophotrochozoa</taxon>
        <taxon>Mollusca</taxon>
        <taxon>Bivalvia</taxon>
        <taxon>Autobranchia</taxon>
        <taxon>Pteriomorphia</taxon>
        <taxon>Pectinida</taxon>
        <taxon>Pectinoidea</taxon>
        <taxon>Pectinidae</taxon>
        <taxon>Mizuhopecten</taxon>
    </lineage>
</organism>
<evidence type="ECO:0000256" key="4">
    <source>
        <dbReference type="PIRSR" id="PIRSR606689-1"/>
    </source>
</evidence>
<dbReference type="SMART" id="SM00178">
    <property type="entry name" value="SAR"/>
    <property type="match status" value="1"/>
</dbReference>
<dbReference type="PROSITE" id="PS51419">
    <property type="entry name" value="RAB"/>
    <property type="match status" value="1"/>
</dbReference>
<sequence>MGGIFGKLFRKREFRVLLNGLDAAGKTTILYRLKLGKVVTTIPTIGFNVETVEHKNIQLVTWDIGGRGNIRPLYRHYYSGTSAFVFVVDSNDKERIESAREELHRTVKEESLKDVVLVVVANKQDISGALTPLEISEKMDINTIRKSHLCEVFGTTATTGEGLYEMLDWLVDATTRKQAGEILRGKDESATVKKESKLFYFTSPFSYIKQVFSKV</sequence>
<dbReference type="PANTHER" id="PTHR11711">
    <property type="entry name" value="ADP RIBOSYLATION FACTOR-RELATED"/>
    <property type="match status" value="1"/>
</dbReference>
<accession>A0A210PDQ3</accession>
<evidence type="ECO:0000256" key="3">
    <source>
        <dbReference type="ARBA" id="ARBA00023134"/>
    </source>
</evidence>
<dbReference type="SMART" id="SM00177">
    <property type="entry name" value="ARF"/>
    <property type="match status" value="1"/>
</dbReference>